<dbReference type="PANTHER" id="PTHR36852">
    <property type="entry name" value="PROTEIN GVPL 2"/>
    <property type="match status" value="1"/>
</dbReference>
<keyword evidence="5" id="KW-1185">Reference proteome</keyword>
<dbReference type="GO" id="GO:0031411">
    <property type="term" value="C:gas vesicle"/>
    <property type="evidence" value="ECO:0007669"/>
    <property type="project" value="UniProtKB-SubCell"/>
</dbReference>
<proteinExistence type="inferred from homology"/>
<evidence type="ECO:0000313" key="4">
    <source>
        <dbReference type="EMBL" id="AKU94995.1"/>
    </source>
</evidence>
<comment type="similarity">
    <text evidence="3">Belongs to the gas vesicle GvpF/GvpL family.</text>
</comment>
<comment type="subcellular location">
    <subcellularLocation>
        <location evidence="2">Gas vesicle</location>
    </subcellularLocation>
</comment>
<evidence type="ECO:0000256" key="2">
    <source>
        <dbReference type="ARBA" id="ARBA00035108"/>
    </source>
</evidence>
<reference evidence="4 5" key="1">
    <citation type="submission" date="2015-08" db="EMBL/GenBank/DDBJ databases">
        <authorList>
            <person name="Babu N.S."/>
            <person name="Beckwith C.J."/>
            <person name="Beseler K.G."/>
            <person name="Brison A."/>
            <person name="Carone J.V."/>
            <person name="Caskin T.P."/>
            <person name="Diamond M."/>
            <person name="Durham M.E."/>
            <person name="Foxe J.M."/>
            <person name="Go M."/>
            <person name="Henderson B.A."/>
            <person name="Jones I.B."/>
            <person name="McGettigan J.A."/>
            <person name="Micheletti S.J."/>
            <person name="Nasrallah M.E."/>
            <person name="Ortiz D."/>
            <person name="Piller C.R."/>
            <person name="Privatt S.R."/>
            <person name="Schneider S.L."/>
            <person name="Sharp S."/>
            <person name="Smith T.C."/>
            <person name="Stanton J.D."/>
            <person name="Ullery H.E."/>
            <person name="Wilson R.J."/>
            <person name="Serrano M.G."/>
            <person name="Buck G."/>
            <person name="Lee V."/>
            <person name="Wang Y."/>
            <person name="Carvalho R."/>
            <person name="Voegtly L."/>
            <person name="Shi R."/>
            <person name="Duckworth R."/>
            <person name="Johnson A."/>
            <person name="Loviza R."/>
            <person name="Walstead R."/>
            <person name="Shah Z."/>
            <person name="Kiflezghi M."/>
            <person name="Wade K."/>
            <person name="Ball S.L."/>
            <person name="Bradley K.W."/>
            <person name="Asai D.J."/>
            <person name="Bowman C.A."/>
            <person name="Russell D.A."/>
            <person name="Pope W.H."/>
            <person name="Jacobs-Sera D."/>
            <person name="Hendrix R.W."/>
            <person name="Hatfull G.F."/>
        </authorList>
    </citation>
    <scope>NUCLEOTIDE SEQUENCE [LARGE SCALE GENOMIC DNA]</scope>
    <source>
        <strain evidence="4 5">DSM 27648</strain>
    </source>
</reference>
<sequence length="212" mass="23841">MAAIVSDAVRDQYDPSRANIGAHEHVVQGAFERGDVLPVRFGTVAQNDDTVQRFLRDNHSSLQKSLEGLHDRGEMVLKATWDQNAILKELLAGNETIRAMRDEIASRPEAETYDQRIELGRMVSEAIEEERKRLADLVVERLRPKAADTEVHQLLSETMVVNAGFLVERNSMEAFDKEVGALGEELRGKLNFKYVGPLPPYSFVRINVPKEG</sequence>
<protein>
    <submittedName>
        <fullName evidence="4">Gas vesicle synthesis GvpLGvpF</fullName>
    </submittedName>
</protein>
<dbReference type="InterPro" id="IPR009430">
    <property type="entry name" value="GvpL/GvpF"/>
</dbReference>
<dbReference type="AlphaFoldDB" id="A0A0K1PN78"/>
<dbReference type="STRING" id="1391654.AKJ09_01659"/>
<name>A0A0K1PN78_9BACT</name>
<dbReference type="Pfam" id="PF06386">
    <property type="entry name" value="GvpL_GvpF"/>
    <property type="match status" value="1"/>
</dbReference>
<dbReference type="EMBL" id="CP012333">
    <property type="protein sequence ID" value="AKU94995.1"/>
    <property type="molecule type" value="Genomic_DNA"/>
</dbReference>
<dbReference type="PANTHER" id="PTHR36852:SF1">
    <property type="entry name" value="PROTEIN GVPL 2"/>
    <property type="match status" value="1"/>
</dbReference>
<gene>
    <name evidence="4" type="ORF">AKJ09_01659</name>
</gene>
<dbReference type="Proteomes" id="UP000064967">
    <property type="component" value="Chromosome"/>
</dbReference>
<evidence type="ECO:0000256" key="3">
    <source>
        <dbReference type="ARBA" id="ARBA00035643"/>
    </source>
</evidence>
<accession>A0A0K1PN78</accession>
<keyword evidence="1" id="KW-0304">Gas vesicle</keyword>
<dbReference type="KEGG" id="llu:AKJ09_01659"/>
<evidence type="ECO:0000256" key="1">
    <source>
        <dbReference type="ARBA" id="ARBA00022987"/>
    </source>
</evidence>
<evidence type="ECO:0000313" key="5">
    <source>
        <dbReference type="Proteomes" id="UP000064967"/>
    </source>
</evidence>
<dbReference type="GO" id="GO:0031412">
    <property type="term" value="P:gas vesicle organization"/>
    <property type="evidence" value="ECO:0007669"/>
    <property type="project" value="InterPro"/>
</dbReference>
<organism evidence="4 5">
    <name type="scientific">Labilithrix luteola</name>
    <dbReference type="NCBI Taxonomy" id="1391654"/>
    <lineage>
        <taxon>Bacteria</taxon>
        <taxon>Pseudomonadati</taxon>
        <taxon>Myxococcota</taxon>
        <taxon>Polyangia</taxon>
        <taxon>Polyangiales</taxon>
        <taxon>Labilitrichaceae</taxon>
        <taxon>Labilithrix</taxon>
    </lineage>
</organism>